<protein>
    <recommendedName>
        <fullName evidence="1">Mutator-like transposase domain-containing protein</fullName>
    </recommendedName>
</protein>
<comment type="caution">
    <text evidence="2">The sequence shown here is derived from an EMBL/GenBank/DDBJ whole genome shotgun (WGS) entry which is preliminary data.</text>
</comment>
<sequence>MKLAEEKPSVIDVNRSAVNVTVSTGGGRAQLKEIMSTLNIPCLSSNTFKKYHDVLATEWEKAAQREMEKAVKLEIEDARSRGHIVMVHC</sequence>
<dbReference type="InterPro" id="IPR049012">
    <property type="entry name" value="Mutator_transp_dom"/>
</dbReference>
<dbReference type="EMBL" id="JARBHB010000006">
    <property type="protein sequence ID" value="KAJ8880184.1"/>
    <property type="molecule type" value="Genomic_DNA"/>
</dbReference>
<keyword evidence="3" id="KW-1185">Reference proteome</keyword>
<evidence type="ECO:0000313" key="2">
    <source>
        <dbReference type="EMBL" id="KAJ8880184.1"/>
    </source>
</evidence>
<dbReference type="Proteomes" id="UP001159363">
    <property type="component" value="Chromosome 5"/>
</dbReference>
<feature type="domain" description="Mutator-like transposase" evidence="1">
    <location>
        <begin position="8"/>
        <end position="76"/>
    </location>
</feature>
<proteinExistence type="predicted"/>
<accession>A0ABQ9H7D1</accession>
<dbReference type="Pfam" id="PF20700">
    <property type="entry name" value="Mutator"/>
    <property type="match status" value="1"/>
</dbReference>
<reference evidence="2 3" key="1">
    <citation type="submission" date="2023-02" db="EMBL/GenBank/DDBJ databases">
        <title>LHISI_Scaffold_Assembly.</title>
        <authorList>
            <person name="Stuart O.P."/>
            <person name="Cleave R."/>
            <person name="Magrath M.J.L."/>
            <person name="Mikheyev A.S."/>
        </authorList>
    </citation>
    <scope>NUCLEOTIDE SEQUENCE [LARGE SCALE GENOMIC DNA]</scope>
    <source>
        <strain evidence="2">Daus_M_001</strain>
        <tissue evidence="2">Leg muscle</tissue>
    </source>
</reference>
<organism evidence="2 3">
    <name type="scientific">Dryococelus australis</name>
    <dbReference type="NCBI Taxonomy" id="614101"/>
    <lineage>
        <taxon>Eukaryota</taxon>
        <taxon>Metazoa</taxon>
        <taxon>Ecdysozoa</taxon>
        <taxon>Arthropoda</taxon>
        <taxon>Hexapoda</taxon>
        <taxon>Insecta</taxon>
        <taxon>Pterygota</taxon>
        <taxon>Neoptera</taxon>
        <taxon>Polyneoptera</taxon>
        <taxon>Phasmatodea</taxon>
        <taxon>Verophasmatodea</taxon>
        <taxon>Anareolatae</taxon>
        <taxon>Phasmatidae</taxon>
        <taxon>Eurycanthinae</taxon>
        <taxon>Dryococelus</taxon>
    </lineage>
</organism>
<name>A0ABQ9H7D1_9NEOP</name>
<evidence type="ECO:0000313" key="3">
    <source>
        <dbReference type="Proteomes" id="UP001159363"/>
    </source>
</evidence>
<evidence type="ECO:0000259" key="1">
    <source>
        <dbReference type="Pfam" id="PF20700"/>
    </source>
</evidence>
<gene>
    <name evidence="2" type="ORF">PR048_016650</name>
</gene>